<reference evidence="1" key="2">
    <citation type="submission" date="2023-05" db="EMBL/GenBank/DDBJ databases">
        <authorList>
            <consortium name="Lawrence Berkeley National Laboratory"/>
            <person name="Steindorff A."/>
            <person name="Hensen N."/>
            <person name="Bonometti L."/>
            <person name="Westerberg I."/>
            <person name="Brannstrom I.O."/>
            <person name="Guillou S."/>
            <person name="Cros-Aarteil S."/>
            <person name="Calhoun S."/>
            <person name="Haridas S."/>
            <person name="Kuo A."/>
            <person name="Mondo S."/>
            <person name="Pangilinan J."/>
            <person name="Riley R."/>
            <person name="Labutti K."/>
            <person name="Andreopoulos B."/>
            <person name="Lipzen A."/>
            <person name="Chen C."/>
            <person name="Yanf M."/>
            <person name="Daum C."/>
            <person name="Ng V."/>
            <person name="Clum A."/>
            <person name="Ohm R."/>
            <person name="Martin F."/>
            <person name="Silar P."/>
            <person name="Natvig D."/>
            <person name="Lalanne C."/>
            <person name="Gautier V."/>
            <person name="Ament-Velasquez S.L."/>
            <person name="Kruys A."/>
            <person name="Hutchinson M.I."/>
            <person name="Powell A.J."/>
            <person name="Barry K."/>
            <person name="Miller A.N."/>
            <person name="Grigoriev I.V."/>
            <person name="Debuchy R."/>
            <person name="Gladieux P."/>
            <person name="Thoren M.H."/>
            <person name="Johannesson H."/>
        </authorList>
    </citation>
    <scope>NUCLEOTIDE SEQUENCE</scope>
    <source>
        <strain evidence="1">CBS 103.79</strain>
    </source>
</reference>
<dbReference type="Proteomes" id="UP001303889">
    <property type="component" value="Unassembled WGS sequence"/>
</dbReference>
<reference evidence="1" key="1">
    <citation type="journal article" date="2023" name="Mol. Phylogenet. Evol.">
        <title>Genome-scale phylogeny and comparative genomics of the fungal order Sordariales.</title>
        <authorList>
            <person name="Hensen N."/>
            <person name="Bonometti L."/>
            <person name="Westerberg I."/>
            <person name="Brannstrom I.O."/>
            <person name="Guillou S."/>
            <person name="Cros-Aarteil S."/>
            <person name="Calhoun S."/>
            <person name="Haridas S."/>
            <person name="Kuo A."/>
            <person name="Mondo S."/>
            <person name="Pangilinan J."/>
            <person name="Riley R."/>
            <person name="LaButti K."/>
            <person name="Andreopoulos B."/>
            <person name="Lipzen A."/>
            <person name="Chen C."/>
            <person name="Yan M."/>
            <person name="Daum C."/>
            <person name="Ng V."/>
            <person name="Clum A."/>
            <person name="Steindorff A."/>
            <person name="Ohm R.A."/>
            <person name="Martin F."/>
            <person name="Silar P."/>
            <person name="Natvig D.O."/>
            <person name="Lalanne C."/>
            <person name="Gautier V."/>
            <person name="Ament-Velasquez S.L."/>
            <person name="Kruys A."/>
            <person name="Hutchinson M.I."/>
            <person name="Powell A.J."/>
            <person name="Barry K."/>
            <person name="Miller A.N."/>
            <person name="Grigoriev I.V."/>
            <person name="Debuchy R."/>
            <person name="Gladieux P."/>
            <person name="Hiltunen Thoren M."/>
            <person name="Johannesson H."/>
        </authorList>
    </citation>
    <scope>NUCLEOTIDE SEQUENCE</scope>
    <source>
        <strain evidence="1">CBS 103.79</strain>
    </source>
</reference>
<evidence type="ECO:0000313" key="1">
    <source>
        <dbReference type="EMBL" id="KAK3896771.1"/>
    </source>
</evidence>
<dbReference type="AlphaFoldDB" id="A0AAN6MB29"/>
<sequence>MAHYVLSVGVDVGVVANPEYPGHVATIRAEINKIWAAGKTGPKAVSEYIGRLGPDMFAQLRDAIGALGLRPTDLSVCFVFGIPAVWGNDAVARMRDDIEDSGILRLVGGCPAPMDFIAEPEAAAMALVPGVAHALQLLRQPHLSAATTVKVRNRVARYSYGFWDGYGPQNQITWFITKTPAYRDASANLSSRRRRGKMKGSKIPADITAAVFDLPRAGFTESRDGLKLLVYRTSETRAGISALDGAQDAGVFCRIRCTSRDHLRLAPSLRLGVLVKSHNIEPQLFVPGAGDAIRASFTLEE</sequence>
<comment type="caution">
    <text evidence="1">The sequence shown here is derived from an EMBL/GenBank/DDBJ whole genome shotgun (WGS) entry which is preliminary data.</text>
</comment>
<gene>
    <name evidence="1" type="ORF">C8A05DRAFT_39681</name>
</gene>
<protein>
    <submittedName>
        <fullName evidence="1">Uncharacterized protein</fullName>
    </submittedName>
</protein>
<keyword evidence="2" id="KW-1185">Reference proteome</keyword>
<dbReference type="EMBL" id="MU856409">
    <property type="protein sequence ID" value="KAK3896771.1"/>
    <property type="molecule type" value="Genomic_DNA"/>
</dbReference>
<evidence type="ECO:0000313" key="2">
    <source>
        <dbReference type="Proteomes" id="UP001303889"/>
    </source>
</evidence>
<proteinExistence type="predicted"/>
<organism evidence="1 2">
    <name type="scientific">Staphylotrichum tortipilum</name>
    <dbReference type="NCBI Taxonomy" id="2831512"/>
    <lineage>
        <taxon>Eukaryota</taxon>
        <taxon>Fungi</taxon>
        <taxon>Dikarya</taxon>
        <taxon>Ascomycota</taxon>
        <taxon>Pezizomycotina</taxon>
        <taxon>Sordariomycetes</taxon>
        <taxon>Sordariomycetidae</taxon>
        <taxon>Sordariales</taxon>
        <taxon>Chaetomiaceae</taxon>
        <taxon>Staphylotrichum</taxon>
    </lineage>
</organism>
<name>A0AAN6MB29_9PEZI</name>
<accession>A0AAN6MB29</accession>